<dbReference type="InterPro" id="IPR036873">
    <property type="entry name" value="Rhodanese-like_dom_sf"/>
</dbReference>
<evidence type="ECO:0000259" key="4">
    <source>
        <dbReference type="PROSITE" id="PS50206"/>
    </source>
</evidence>
<dbReference type="CDD" id="cd01449">
    <property type="entry name" value="TST_Repeat_2"/>
    <property type="match status" value="1"/>
</dbReference>
<sequence length="310" mass="34409">MRKLLSISLVAILSIGLLGGCSKSKEVKENSGQEKASTPFKGEYVVDADYVKSKIGDENTIIVDARGEDVAKKGTIKGAITTTWQYLATCEEGKPGDEMWGTILGKGELEKRLGELGLDKNKEIILFASSQEGWGEDGRIAWELIAAGYKNVKIADGGYDYLIKSGVEKGDLAKLDSVEVKIDKIDETHVINTKELEKNYKEYVVIDVRDDKEYDGATLYGEAKGGHLTGAKHIKFTDLFNEDTTLKSVDEIKAMFEKAGLKENDKIVTYCTGGIRSAYMQLVLEMVGYENSQNYDESFYRWCAVNELEK</sequence>
<reference evidence="5 6" key="1">
    <citation type="journal article" date="2023" name="Int. J. Syst. Evol. Microbiol.">
        <title>Terrisporobacter hibernicus sp. nov., isolated from bovine faeces in Northern Ireland.</title>
        <authorList>
            <person name="Mitchell M."/>
            <person name="Nguyen S.V."/>
            <person name="Connor M."/>
            <person name="Fairley D.J."/>
            <person name="Donoghue O."/>
            <person name="Marshall H."/>
            <person name="Koolman L."/>
            <person name="McMullan G."/>
            <person name="Schaffer K.E."/>
            <person name="McGrath J.W."/>
            <person name="Fanning S."/>
        </authorList>
    </citation>
    <scope>NUCLEOTIDE SEQUENCE [LARGE SCALE GENOMIC DNA]</scope>
    <source>
        <strain evidence="5 6">MCA3</strain>
    </source>
</reference>
<dbReference type="Pfam" id="PF00581">
    <property type="entry name" value="Rhodanese"/>
    <property type="match status" value="2"/>
</dbReference>
<protein>
    <recommendedName>
        <fullName evidence="1">thiosulfate sulfurtransferase</fullName>
        <ecNumber evidence="1">2.8.1.1</ecNumber>
    </recommendedName>
</protein>
<evidence type="ECO:0000313" key="5">
    <source>
        <dbReference type="EMBL" id="UEL48441.1"/>
    </source>
</evidence>
<dbReference type="PROSITE" id="PS50206">
    <property type="entry name" value="RHODANESE_3"/>
    <property type="match status" value="2"/>
</dbReference>
<dbReference type="Gene3D" id="3.40.250.10">
    <property type="entry name" value="Rhodanese-like domain"/>
    <property type="match status" value="2"/>
</dbReference>
<proteinExistence type="predicted"/>
<dbReference type="RefSeq" id="WP_228416574.1">
    <property type="nucleotide sequence ID" value="NZ_CP081135.1"/>
</dbReference>
<evidence type="ECO:0000256" key="1">
    <source>
        <dbReference type="ARBA" id="ARBA00012245"/>
    </source>
</evidence>
<dbReference type="CDD" id="cd00158">
    <property type="entry name" value="RHOD"/>
    <property type="match status" value="1"/>
</dbReference>
<dbReference type="PANTHER" id="PTHR43855:SF1">
    <property type="entry name" value="THIOSULFATE SULFURTRANSFERASE"/>
    <property type="match status" value="1"/>
</dbReference>
<evidence type="ECO:0000256" key="2">
    <source>
        <dbReference type="ARBA" id="ARBA00022737"/>
    </source>
</evidence>
<accession>A0AAX2ZH99</accession>
<dbReference type="InterPro" id="IPR051126">
    <property type="entry name" value="Thiosulfate_sulfurtransferase"/>
</dbReference>
<dbReference type="EC" id="2.8.1.1" evidence="1"/>
<dbReference type="PANTHER" id="PTHR43855">
    <property type="entry name" value="THIOSULFATE SULFURTRANSFERASE"/>
    <property type="match status" value="1"/>
</dbReference>
<gene>
    <name evidence="5" type="ORF">JW646_03025</name>
</gene>
<name>A0AAX2ZH99_9FIRM</name>
<dbReference type="SUPFAM" id="SSF52821">
    <property type="entry name" value="Rhodanese/Cell cycle control phosphatase"/>
    <property type="match status" value="2"/>
</dbReference>
<dbReference type="KEGG" id="tem:JW646_03025"/>
<dbReference type="PROSITE" id="PS51257">
    <property type="entry name" value="PROKAR_LIPOPROTEIN"/>
    <property type="match status" value="1"/>
</dbReference>
<feature type="domain" description="Rhodanese" evidence="4">
    <location>
        <begin position="56"/>
        <end position="171"/>
    </location>
</feature>
<evidence type="ECO:0000313" key="6">
    <source>
        <dbReference type="Proteomes" id="UP001198983"/>
    </source>
</evidence>
<dbReference type="EMBL" id="CP081135">
    <property type="protein sequence ID" value="UEL48441.1"/>
    <property type="molecule type" value="Genomic_DNA"/>
</dbReference>
<feature type="domain" description="Rhodanese" evidence="4">
    <location>
        <begin position="199"/>
        <end position="304"/>
    </location>
</feature>
<dbReference type="SMART" id="SM00450">
    <property type="entry name" value="RHOD"/>
    <property type="match status" value="2"/>
</dbReference>
<evidence type="ECO:0000256" key="3">
    <source>
        <dbReference type="ARBA" id="ARBA00047549"/>
    </source>
</evidence>
<dbReference type="InterPro" id="IPR001763">
    <property type="entry name" value="Rhodanese-like_dom"/>
</dbReference>
<dbReference type="AlphaFoldDB" id="A0AAX2ZH99"/>
<keyword evidence="6" id="KW-1185">Reference proteome</keyword>
<dbReference type="Proteomes" id="UP001198983">
    <property type="component" value="Chromosome"/>
</dbReference>
<comment type="catalytic activity">
    <reaction evidence="3">
        <text>thiosulfate + hydrogen cyanide = thiocyanate + sulfite + 2 H(+)</text>
        <dbReference type="Rhea" id="RHEA:16881"/>
        <dbReference type="ChEBI" id="CHEBI:15378"/>
        <dbReference type="ChEBI" id="CHEBI:17359"/>
        <dbReference type="ChEBI" id="CHEBI:18022"/>
        <dbReference type="ChEBI" id="CHEBI:18407"/>
        <dbReference type="ChEBI" id="CHEBI:33542"/>
        <dbReference type="EC" id="2.8.1.1"/>
    </reaction>
</comment>
<keyword evidence="2" id="KW-0677">Repeat</keyword>
<organism evidence="5 6">
    <name type="scientific">Terrisporobacter hibernicus</name>
    <dbReference type="NCBI Taxonomy" id="2813371"/>
    <lineage>
        <taxon>Bacteria</taxon>
        <taxon>Bacillati</taxon>
        <taxon>Bacillota</taxon>
        <taxon>Clostridia</taxon>
        <taxon>Peptostreptococcales</taxon>
        <taxon>Peptostreptococcaceae</taxon>
        <taxon>Terrisporobacter</taxon>
    </lineage>
</organism>
<dbReference type="GO" id="GO:0004792">
    <property type="term" value="F:thiosulfate-cyanide sulfurtransferase activity"/>
    <property type="evidence" value="ECO:0007669"/>
    <property type="project" value="UniProtKB-EC"/>
</dbReference>